<reference evidence="4 5" key="1">
    <citation type="submission" date="2020-05" db="EMBL/GenBank/DDBJ databases">
        <title>Genomic Encyclopedia of Type Strains, Phase IV (KMG-V): Genome sequencing to study the core and pangenomes of soil and plant-associated prokaryotes.</title>
        <authorList>
            <person name="Whitman W."/>
        </authorList>
    </citation>
    <scope>NUCLEOTIDE SEQUENCE [LARGE SCALE GENOMIC DNA]</scope>
    <source>
        <strain evidence="4 5">C29</strain>
    </source>
</reference>
<evidence type="ECO:0000313" key="5">
    <source>
        <dbReference type="Proteomes" id="UP001516061"/>
    </source>
</evidence>
<dbReference type="RefSeq" id="WP_353621751.1">
    <property type="nucleotide sequence ID" value="NZ_JABSNM010000028.1"/>
</dbReference>
<evidence type="ECO:0000256" key="1">
    <source>
        <dbReference type="ARBA" id="ARBA00038283"/>
    </source>
</evidence>
<comment type="caution">
    <text evidence="4">The sequence shown here is derived from an EMBL/GenBank/DDBJ whole genome shotgun (WGS) entry which is preliminary data.</text>
</comment>
<evidence type="ECO:0000259" key="3">
    <source>
        <dbReference type="Pfam" id="PF01051"/>
    </source>
</evidence>
<feature type="domain" description="Initiator Rep protein WH1" evidence="3">
    <location>
        <begin position="29"/>
        <end position="177"/>
    </location>
</feature>
<dbReference type="SUPFAM" id="SSF46785">
    <property type="entry name" value="Winged helix' DNA-binding domain"/>
    <property type="match status" value="1"/>
</dbReference>
<proteinExistence type="inferred from homology"/>
<dbReference type="InterPro" id="IPR000525">
    <property type="entry name" value="Initiator_Rep_WH1"/>
</dbReference>
<feature type="region of interest" description="Disordered" evidence="2">
    <location>
        <begin position="1"/>
        <end position="22"/>
    </location>
</feature>
<dbReference type="InterPro" id="IPR036388">
    <property type="entry name" value="WH-like_DNA-bd_sf"/>
</dbReference>
<comment type="similarity">
    <text evidence="1">Belongs to the initiator RepB protein family.</text>
</comment>
<dbReference type="InterPro" id="IPR036390">
    <property type="entry name" value="WH_DNA-bd_sf"/>
</dbReference>
<dbReference type="Gene3D" id="1.10.10.10">
    <property type="entry name" value="Winged helix-like DNA-binding domain superfamily/Winged helix DNA-binding domain"/>
    <property type="match status" value="1"/>
</dbReference>
<dbReference type="Proteomes" id="UP001516061">
    <property type="component" value="Unassembled WGS sequence"/>
</dbReference>
<organism evidence="4 5">
    <name type="scientific">Sphaerotilus uruguayifluvii</name>
    <dbReference type="NCBI Taxonomy" id="2735897"/>
    <lineage>
        <taxon>Bacteria</taxon>
        <taxon>Pseudomonadati</taxon>
        <taxon>Pseudomonadota</taxon>
        <taxon>Betaproteobacteria</taxon>
        <taxon>Burkholderiales</taxon>
        <taxon>Sphaerotilaceae</taxon>
        <taxon>Sphaerotilus</taxon>
    </lineage>
</organism>
<keyword evidence="5" id="KW-1185">Reference proteome</keyword>
<gene>
    <name evidence="4" type="ORF">HNQ01_004151</name>
</gene>
<accession>A0ABX2G7R8</accession>
<dbReference type="Pfam" id="PF01051">
    <property type="entry name" value="Rep3_N"/>
    <property type="match status" value="1"/>
</dbReference>
<sequence length="472" mass="53250">MHQTDCGNPSLADGTVHDATDPKEKEQAVAKANEAIAIRPKRGKLTLLSRRIYNVFLFHAQRQGVDKPTYCLPLAELIKDARFNSNNTEILKSHIRDMQATTIEWHTSVGGTRRWTSTQLLGTVSIDDPGRGRPCHISWTYPDPIREHLIRPAHYTRILLEISSQMRSYAASVLYELGARYLSSPTRLTMREDVLWWASVLTGRSDIVKVDYRILHRDTIKKALAELDTLSEDFRMEVVEHKRGRKVEELQFKILPKGEQPADSRSSPVPLACVLDLALIEQLVSLGFKPRDAQDFYAATDETLLRAALDHVTERMQNAALPPLKSPAAYLRTAVKKKYPGLPARERTSEGTASAVSAPAVPETRLAIHPGPELSMEERLRQLREDWNQHQATMARTRFLAMGVSEQDAYVSRFEIERLPHVVIPVAKAWRKDGIDSRIAGSTFNRWLASVLWPGDATDAELLRFAVSLKRG</sequence>
<name>A0ABX2G7R8_9BURK</name>
<evidence type="ECO:0000313" key="4">
    <source>
        <dbReference type="EMBL" id="NRT58383.1"/>
    </source>
</evidence>
<dbReference type="Pfam" id="PF21205">
    <property type="entry name" value="Rep3_C"/>
    <property type="match status" value="1"/>
</dbReference>
<dbReference type="EMBL" id="JABSNM010000028">
    <property type="protein sequence ID" value="NRT58383.1"/>
    <property type="molecule type" value="Genomic_DNA"/>
</dbReference>
<protein>
    <recommendedName>
        <fullName evidence="3">Initiator Rep protein WH1 domain-containing protein</fullName>
    </recommendedName>
</protein>
<evidence type="ECO:0000256" key="2">
    <source>
        <dbReference type="SAM" id="MobiDB-lite"/>
    </source>
</evidence>